<protein>
    <submittedName>
        <fullName evidence="2">Uncharacterized protein</fullName>
    </submittedName>
</protein>
<gene>
    <name evidence="2" type="primary">ABSGL_12834.1 scaffold 13518</name>
</gene>
<feature type="compositionally biased region" description="Low complexity" evidence="1">
    <location>
        <begin position="52"/>
        <end position="63"/>
    </location>
</feature>
<organism evidence="2">
    <name type="scientific">Absidia glauca</name>
    <name type="common">Pin mould</name>
    <dbReference type="NCBI Taxonomy" id="4829"/>
    <lineage>
        <taxon>Eukaryota</taxon>
        <taxon>Fungi</taxon>
        <taxon>Fungi incertae sedis</taxon>
        <taxon>Mucoromycota</taxon>
        <taxon>Mucoromycotina</taxon>
        <taxon>Mucoromycetes</taxon>
        <taxon>Mucorales</taxon>
        <taxon>Cunninghamellaceae</taxon>
        <taxon>Absidia</taxon>
    </lineage>
</organism>
<dbReference type="EMBL" id="LT554731">
    <property type="protein sequence ID" value="SAM07195.1"/>
    <property type="molecule type" value="Genomic_DNA"/>
</dbReference>
<name>A0A168RNZ7_ABSGL</name>
<feature type="region of interest" description="Disordered" evidence="1">
    <location>
        <begin position="210"/>
        <end position="229"/>
    </location>
</feature>
<sequence length="333" mass="37421">MADSTPCSPDLLQLSLTIQQAYSQLNLLLSQQQHQHQHQHDPQKSSEKPTDSNGNSNSSSNSNIGEDSAKLHSAICAERQARSCHYTSQPTFFKSTSSMIPRCTYQRHPTHQQSIYPPQLSTSMSSSLLASPATGCPHDPWHQKYHHPLYHYSHSQQAPPHTETIQQYQCYNSIACHCRKYHHYQHYPVTSINTIPGSIYTAAATPSETTSSSCCSIPPPQPPPPPKTLVSPVGSINESQSTANSPVPVPSIHRNDLFCSEVDHNRLYPSPPMEKLKTSTYPQETLSPKQDAHAINSDKKLKTDQPSIPRGWWKSKWHRFRTRNKTSVHSQFD</sequence>
<accession>A0A168RNZ7</accession>
<proteinExistence type="predicted"/>
<feature type="region of interest" description="Disordered" evidence="1">
    <location>
        <begin position="30"/>
        <end position="67"/>
    </location>
</feature>
<feature type="compositionally biased region" description="Basic and acidic residues" evidence="1">
    <location>
        <begin position="290"/>
        <end position="303"/>
    </location>
</feature>
<evidence type="ECO:0000313" key="3">
    <source>
        <dbReference type="Proteomes" id="UP000078561"/>
    </source>
</evidence>
<feature type="compositionally biased region" description="Pro residues" evidence="1">
    <location>
        <begin position="217"/>
        <end position="227"/>
    </location>
</feature>
<dbReference type="InParanoid" id="A0A168RNZ7"/>
<dbReference type="AlphaFoldDB" id="A0A168RNZ7"/>
<evidence type="ECO:0000313" key="2">
    <source>
        <dbReference type="EMBL" id="SAM07195.1"/>
    </source>
</evidence>
<evidence type="ECO:0000256" key="1">
    <source>
        <dbReference type="SAM" id="MobiDB-lite"/>
    </source>
</evidence>
<dbReference type="Proteomes" id="UP000078561">
    <property type="component" value="Unassembled WGS sequence"/>
</dbReference>
<feature type="compositionally biased region" description="Basic and acidic residues" evidence="1">
    <location>
        <begin position="38"/>
        <end position="50"/>
    </location>
</feature>
<feature type="region of interest" description="Disordered" evidence="1">
    <location>
        <begin position="269"/>
        <end position="313"/>
    </location>
</feature>
<reference evidence="2" key="1">
    <citation type="submission" date="2016-04" db="EMBL/GenBank/DDBJ databases">
        <authorList>
            <person name="Evans L.H."/>
            <person name="Alamgir A."/>
            <person name="Owens N."/>
            <person name="Weber N.D."/>
            <person name="Virtaneva K."/>
            <person name="Barbian K."/>
            <person name="Babar A."/>
            <person name="Rosenke K."/>
        </authorList>
    </citation>
    <scope>NUCLEOTIDE SEQUENCE [LARGE SCALE GENOMIC DNA]</scope>
    <source>
        <strain evidence="2">CBS 101.48</strain>
    </source>
</reference>
<feature type="compositionally biased region" description="Polar residues" evidence="1">
    <location>
        <begin position="278"/>
        <end position="288"/>
    </location>
</feature>
<keyword evidence="3" id="KW-1185">Reference proteome</keyword>